<keyword evidence="2" id="KW-1185">Reference proteome</keyword>
<name>A0ABM7M5J8_9ACTN</name>
<proteinExistence type="predicted"/>
<accession>A0ABM7M5J8</accession>
<sequence>MWSRADDLSSGAEIRRLLSTMVDAGGLDGSLARAWVITRCVDYWLWGVERGLTVDPVRCSRVLAALLPDRSSPVS</sequence>
<gene>
    <name evidence="1" type="ORF">Aiant_75320</name>
</gene>
<reference evidence="1 2" key="1">
    <citation type="submission" date="2020-08" db="EMBL/GenBank/DDBJ databases">
        <title>Whole genome shotgun sequence of Actinoplanes ianthinogenes NBRC 13996.</title>
        <authorList>
            <person name="Komaki H."/>
            <person name="Tamura T."/>
        </authorList>
    </citation>
    <scope>NUCLEOTIDE SEQUENCE [LARGE SCALE GENOMIC DNA]</scope>
    <source>
        <strain evidence="1 2">NBRC 13996</strain>
    </source>
</reference>
<organism evidence="1 2">
    <name type="scientific">Actinoplanes ianthinogenes</name>
    <dbReference type="NCBI Taxonomy" id="122358"/>
    <lineage>
        <taxon>Bacteria</taxon>
        <taxon>Bacillati</taxon>
        <taxon>Actinomycetota</taxon>
        <taxon>Actinomycetes</taxon>
        <taxon>Micromonosporales</taxon>
        <taxon>Micromonosporaceae</taxon>
        <taxon>Actinoplanes</taxon>
    </lineage>
</organism>
<evidence type="ECO:0000313" key="1">
    <source>
        <dbReference type="EMBL" id="BCJ46875.1"/>
    </source>
</evidence>
<protein>
    <recommendedName>
        <fullName evidence="3">TetR family transcriptional regulator</fullName>
    </recommendedName>
</protein>
<dbReference type="Proteomes" id="UP000676967">
    <property type="component" value="Chromosome"/>
</dbReference>
<dbReference type="EMBL" id="AP023356">
    <property type="protein sequence ID" value="BCJ46875.1"/>
    <property type="molecule type" value="Genomic_DNA"/>
</dbReference>
<evidence type="ECO:0008006" key="3">
    <source>
        <dbReference type="Google" id="ProtNLM"/>
    </source>
</evidence>
<evidence type="ECO:0000313" key="2">
    <source>
        <dbReference type="Proteomes" id="UP000676967"/>
    </source>
</evidence>